<evidence type="ECO:0000313" key="2">
    <source>
        <dbReference type="Proteomes" id="UP000790377"/>
    </source>
</evidence>
<dbReference type="Proteomes" id="UP000790377">
    <property type="component" value="Unassembled WGS sequence"/>
</dbReference>
<name>A0ACB8AE51_9AGAM</name>
<reference evidence="1" key="1">
    <citation type="journal article" date="2021" name="New Phytol.">
        <title>Evolutionary innovations through gain and loss of genes in the ectomycorrhizal Boletales.</title>
        <authorList>
            <person name="Wu G."/>
            <person name="Miyauchi S."/>
            <person name="Morin E."/>
            <person name="Kuo A."/>
            <person name="Drula E."/>
            <person name="Varga T."/>
            <person name="Kohler A."/>
            <person name="Feng B."/>
            <person name="Cao Y."/>
            <person name="Lipzen A."/>
            <person name="Daum C."/>
            <person name="Hundley H."/>
            <person name="Pangilinan J."/>
            <person name="Johnson J."/>
            <person name="Barry K."/>
            <person name="LaButti K."/>
            <person name="Ng V."/>
            <person name="Ahrendt S."/>
            <person name="Min B."/>
            <person name="Choi I.G."/>
            <person name="Park H."/>
            <person name="Plett J.M."/>
            <person name="Magnuson J."/>
            <person name="Spatafora J.W."/>
            <person name="Nagy L.G."/>
            <person name="Henrissat B."/>
            <person name="Grigoriev I.V."/>
            <person name="Yang Z.L."/>
            <person name="Xu J."/>
            <person name="Martin F.M."/>
        </authorList>
    </citation>
    <scope>NUCLEOTIDE SEQUENCE</scope>
    <source>
        <strain evidence="1">ATCC 28755</strain>
    </source>
</reference>
<evidence type="ECO:0000313" key="1">
    <source>
        <dbReference type="EMBL" id="KAH7911564.1"/>
    </source>
</evidence>
<sequence>MSAIFTFMCKRVRELSRHSSPLPSYKSETITHSILSSYIIIMCYWRRVRNTYKVCGHVINLPDEEIKCDLPSCKFSRKHPPNCGPPHCSKTCWQYHQYPQQYSMSVASFMTARLLNHIWRRSSN</sequence>
<protein>
    <submittedName>
        <fullName evidence="1">Uncharacterized protein</fullName>
    </submittedName>
</protein>
<accession>A0ACB8AE51</accession>
<comment type="caution">
    <text evidence="1">The sequence shown here is derived from an EMBL/GenBank/DDBJ whole genome shotgun (WGS) entry which is preliminary data.</text>
</comment>
<dbReference type="EMBL" id="MU267674">
    <property type="protein sequence ID" value="KAH7911564.1"/>
    <property type="molecule type" value="Genomic_DNA"/>
</dbReference>
<gene>
    <name evidence="1" type="ORF">BJ138DRAFT_902864</name>
</gene>
<proteinExistence type="predicted"/>
<keyword evidence="2" id="KW-1185">Reference proteome</keyword>
<organism evidence="1 2">
    <name type="scientific">Hygrophoropsis aurantiaca</name>
    <dbReference type="NCBI Taxonomy" id="72124"/>
    <lineage>
        <taxon>Eukaryota</taxon>
        <taxon>Fungi</taxon>
        <taxon>Dikarya</taxon>
        <taxon>Basidiomycota</taxon>
        <taxon>Agaricomycotina</taxon>
        <taxon>Agaricomycetes</taxon>
        <taxon>Agaricomycetidae</taxon>
        <taxon>Boletales</taxon>
        <taxon>Coniophorineae</taxon>
        <taxon>Hygrophoropsidaceae</taxon>
        <taxon>Hygrophoropsis</taxon>
    </lineage>
</organism>